<dbReference type="Pfam" id="PF04353">
    <property type="entry name" value="Rsd_AlgQ"/>
    <property type="match status" value="1"/>
</dbReference>
<dbReference type="InterPro" id="IPR038309">
    <property type="entry name" value="Rsd/AlgQ_sf"/>
</dbReference>
<keyword evidence="1 3" id="KW-0805">Transcription regulation</keyword>
<sequence>MANEVSERSERRIRTREMIDKWLHERQQMMVLYWELAGLDPFVPDKSSKQLLRDFCQVLVDYMAFGHFEVLDRIGRGEERRLAVAQAAEEVYDRLVEAAEVAVAFNDKYDTSDHNQPLDQLDGDLSLLGEEIALRVEMEDRLIAALI</sequence>
<proteinExistence type="inferred from homology"/>
<protein>
    <submittedName>
        <fullName evidence="4">Rsd/AlgQ family anti-sigma factor</fullName>
    </submittedName>
</protein>
<name>A0A6N4DPV3_9GAMM</name>
<dbReference type="GO" id="GO:0006355">
    <property type="term" value="P:regulation of DNA-templated transcription"/>
    <property type="evidence" value="ECO:0007669"/>
    <property type="project" value="InterPro"/>
</dbReference>
<dbReference type="AlphaFoldDB" id="A0A6N4DPV3"/>
<comment type="caution">
    <text evidence="4">The sequence shown here is derived from an EMBL/GenBank/DDBJ whole genome shotgun (WGS) entry which is preliminary data.</text>
</comment>
<evidence type="ECO:0000256" key="2">
    <source>
        <dbReference type="ARBA" id="ARBA00023163"/>
    </source>
</evidence>
<gene>
    <name evidence="4" type="ORF">C3L24_11710</name>
</gene>
<evidence type="ECO:0000313" key="4">
    <source>
        <dbReference type="EMBL" id="PUD98965.1"/>
    </source>
</evidence>
<dbReference type="Proteomes" id="UP000250928">
    <property type="component" value="Unassembled WGS sequence"/>
</dbReference>
<evidence type="ECO:0000256" key="3">
    <source>
        <dbReference type="RuleBase" id="RU004409"/>
    </source>
</evidence>
<dbReference type="InterPro" id="IPR007448">
    <property type="entry name" value="Sigma70_reg_Rsd_AlgQ"/>
</dbReference>
<evidence type="ECO:0000256" key="1">
    <source>
        <dbReference type="ARBA" id="ARBA00023015"/>
    </source>
</evidence>
<dbReference type="EMBL" id="PQCO01000277">
    <property type="protein sequence ID" value="PUD98965.1"/>
    <property type="molecule type" value="Genomic_DNA"/>
</dbReference>
<accession>A0A6N4DPV3</accession>
<reference evidence="4 5" key="1">
    <citation type="submission" date="2018-01" db="EMBL/GenBank/DDBJ databases">
        <title>Novel co-symbiosis in the lucinid bivalve Phacoides pectinatus.</title>
        <authorList>
            <person name="Lim S.J."/>
            <person name="Davis B.G."/>
            <person name="Gill D.E."/>
            <person name="Engel A.S."/>
            <person name="Anderson L.C."/>
            <person name="Campbell B.J."/>
        </authorList>
    </citation>
    <scope>NUCLEOTIDE SEQUENCE [LARGE SCALE GENOMIC DNA]</scope>
    <source>
        <strain evidence="4">N3_P5</strain>
    </source>
</reference>
<organism evidence="4 5">
    <name type="scientific">Candidatus Sedimenticola endophacoides</name>
    <dbReference type="NCBI Taxonomy" id="2548426"/>
    <lineage>
        <taxon>Bacteria</taxon>
        <taxon>Pseudomonadati</taxon>
        <taxon>Pseudomonadota</taxon>
        <taxon>Gammaproteobacteria</taxon>
        <taxon>Chromatiales</taxon>
        <taxon>Sedimenticolaceae</taxon>
        <taxon>Sedimenticola</taxon>
    </lineage>
</organism>
<comment type="similarity">
    <text evidence="3">Belongs to the Rsd/AlgQ family.</text>
</comment>
<dbReference type="Gene3D" id="1.20.120.1370">
    <property type="entry name" value="Regulator of RNA polymerase sigma(70) subunit, domain 4"/>
    <property type="match status" value="1"/>
</dbReference>
<keyword evidence="2 3" id="KW-0804">Transcription</keyword>
<evidence type="ECO:0000313" key="5">
    <source>
        <dbReference type="Proteomes" id="UP000250928"/>
    </source>
</evidence>